<dbReference type="Proteomes" id="UP000045039">
    <property type="component" value="Unassembled WGS sequence"/>
</dbReference>
<name>A0A9P1VV18_PSEAI</name>
<dbReference type="EMBL" id="CVVU01000003">
    <property type="protein sequence ID" value="CRN85576.1"/>
    <property type="molecule type" value="Genomic_DNA"/>
</dbReference>
<organism evidence="1 2">
    <name type="scientific">Pseudomonas aeruginosa</name>
    <dbReference type="NCBI Taxonomy" id="287"/>
    <lineage>
        <taxon>Bacteria</taxon>
        <taxon>Pseudomonadati</taxon>
        <taxon>Pseudomonadota</taxon>
        <taxon>Gammaproteobacteria</taxon>
        <taxon>Pseudomonadales</taxon>
        <taxon>Pseudomonadaceae</taxon>
        <taxon>Pseudomonas</taxon>
    </lineage>
</organism>
<protein>
    <submittedName>
        <fullName evidence="1">Uncharacterized protein</fullName>
    </submittedName>
</protein>
<reference evidence="2" key="1">
    <citation type="submission" date="2015-06" db="EMBL/GenBank/DDBJ databases">
        <authorList>
            <person name="Radhakrishnan Rajesh"/>
            <person name="Underwood Anthony"/>
            <person name="Al-Shahib Ali"/>
        </authorList>
    </citation>
    <scope>NUCLEOTIDE SEQUENCE [LARGE SCALE GENOMIC DNA]</scope>
    <source>
        <strain evidence="2">P19_London_7_VIM_2_05_10</strain>
    </source>
</reference>
<accession>A0A9P1VV18</accession>
<evidence type="ECO:0000313" key="1">
    <source>
        <dbReference type="EMBL" id="CRN85576.1"/>
    </source>
</evidence>
<gene>
    <name evidence="1" type="ORF">PAERUG_P19_London_7_VIM_2_05_10_00055</name>
</gene>
<sequence>MALDQTGEGCLESRTIQRAAEADRHRQVIGRTLRVELPEEPHAPLGIGKLVAILADDAIGNGKQGKLHPFLAQAIEKQGTLVLWQLDETAGEFQGDFGIHL</sequence>
<dbReference type="AlphaFoldDB" id="A0A9P1VV18"/>
<proteinExistence type="predicted"/>
<comment type="caution">
    <text evidence="1">The sequence shown here is derived from an EMBL/GenBank/DDBJ whole genome shotgun (WGS) entry which is preliminary data.</text>
</comment>
<evidence type="ECO:0000313" key="2">
    <source>
        <dbReference type="Proteomes" id="UP000045039"/>
    </source>
</evidence>